<feature type="domain" description="ABC transporter" evidence="6">
    <location>
        <begin position="2"/>
        <end position="239"/>
    </location>
</feature>
<evidence type="ECO:0000313" key="7">
    <source>
        <dbReference type="EMBL" id="SKB04514.1"/>
    </source>
</evidence>
<evidence type="ECO:0000256" key="2">
    <source>
        <dbReference type="ARBA" id="ARBA00022448"/>
    </source>
</evidence>
<keyword evidence="8" id="KW-1185">Reference proteome</keyword>
<evidence type="ECO:0000256" key="4">
    <source>
        <dbReference type="ARBA" id="ARBA00022840"/>
    </source>
</evidence>
<dbReference type="GO" id="GO:0015807">
    <property type="term" value="P:L-amino acid transport"/>
    <property type="evidence" value="ECO:0007669"/>
    <property type="project" value="TreeGrafter"/>
</dbReference>
<dbReference type="PANTHER" id="PTHR43820:SF4">
    <property type="entry name" value="HIGH-AFFINITY BRANCHED-CHAIN AMINO ACID TRANSPORT ATP-BINDING PROTEIN LIVF"/>
    <property type="match status" value="1"/>
</dbReference>
<dbReference type="InterPro" id="IPR003593">
    <property type="entry name" value="AAA+_ATPase"/>
</dbReference>
<dbReference type="EMBL" id="LT796768">
    <property type="protein sequence ID" value="SKB04514.1"/>
    <property type="molecule type" value="Genomic_DNA"/>
</dbReference>
<dbReference type="InterPro" id="IPR027417">
    <property type="entry name" value="P-loop_NTPase"/>
</dbReference>
<dbReference type="GO" id="GO:0016887">
    <property type="term" value="F:ATP hydrolysis activity"/>
    <property type="evidence" value="ECO:0007669"/>
    <property type="project" value="InterPro"/>
</dbReference>
<proteinExistence type="inferred from homology"/>
<dbReference type="GO" id="GO:0005524">
    <property type="term" value="F:ATP binding"/>
    <property type="evidence" value="ECO:0007669"/>
    <property type="project" value="UniProtKB-KW"/>
</dbReference>
<dbReference type="Proteomes" id="UP000191040">
    <property type="component" value="Chromosome I"/>
</dbReference>
<reference evidence="8" key="1">
    <citation type="submission" date="2017-02" db="EMBL/GenBank/DDBJ databases">
        <authorList>
            <person name="Varghese N."/>
            <person name="Submissions S."/>
        </authorList>
    </citation>
    <scope>NUCLEOTIDE SEQUENCE [LARGE SCALE GENOMIC DNA]</scope>
    <source>
        <strain evidence="8">9H-4</strain>
    </source>
</reference>
<name>A0A1T4YRN3_9ACTN</name>
<organism evidence="7 8">
    <name type="scientific">Aeromicrobium choanae</name>
    <dbReference type="NCBI Taxonomy" id="1736691"/>
    <lineage>
        <taxon>Bacteria</taxon>
        <taxon>Bacillati</taxon>
        <taxon>Actinomycetota</taxon>
        <taxon>Actinomycetes</taxon>
        <taxon>Propionibacteriales</taxon>
        <taxon>Nocardioidaceae</taxon>
        <taxon>Aeromicrobium</taxon>
    </lineage>
</organism>
<comment type="similarity">
    <text evidence="1">Belongs to the ABC transporter superfamily.</text>
</comment>
<dbReference type="InterPro" id="IPR003439">
    <property type="entry name" value="ABC_transporter-like_ATP-bd"/>
</dbReference>
<sequence length="252" mass="26256">MLTIRSLDVIYGRSISALEGVDLEARSGRVTAILGTNGAGKSTLMRAVTGVLGASGGSVTSGSIVFEGQDITSAPPGAIAAAGISLSPEGRRVFAGLTVEENLRVGGRLVDRKRRVENYERVVDLFPVLEERRRQPAVLLSGGEQQMLAIGRALMSSPQLLLLDEPSLGLAPVVVQRIANLIVEINRQGTAVLLVEQNSRMALAVSDDAVVLETGKVQMSGSAADLASDPAIQSLYLGDAAADSDAWGATHA</sequence>
<dbReference type="PROSITE" id="PS50893">
    <property type="entry name" value="ABC_TRANSPORTER_2"/>
    <property type="match status" value="1"/>
</dbReference>
<dbReference type="AlphaFoldDB" id="A0A1T4YRN3"/>
<gene>
    <name evidence="7" type="ORF">SAMN06295964_0595</name>
</gene>
<keyword evidence="3" id="KW-0547">Nucleotide-binding</keyword>
<dbReference type="STRING" id="1736691.SAMN06295964_0595"/>
<accession>A0A1T4YRN3</accession>
<dbReference type="PROSITE" id="PS00211">
    <property type="entry name" value="ABC_TRANSPORTER_1"/>
    <property type="match status" value="1"/>
</dbReference>
<dbReference type="SMART" id="SM00382">
    <property type="entry name" value="AAA"/>
    <property type="match status" value="1"/>
</dbReference>
<evidence type="ECO:0000313" key="8">
    <source>
        <dbReference type="Proteomes" id="UP000191040"/>
    </source>
</evidence>
<dbReference type="GO" id="GO:0015658">
    <property type="term" value="F:branched-chain amino acid transmembrane transporter activity"/>
    <property type="evidence" value="ECO:0007669"/>
    <property type="project" value="TreeGrafter"/>
</dbReference>
<evidence type="ECO:0000259" key="6">
    <source>
        <dbReference type="PROSITE" id="PS50893"/>
    </source>
</evidence>
<dbReference type="SUPFAM" id="SSF52540">
    <property type="entry name" value="P-loop containing nucleoside triphosphate hydrolases"/>
    <property type="match status" value="1"/>
</dbReference>
<dbReference type="Gene3D" id="3.40.50.300">
    <property type="entry name" value="P-loop containing nucleotide triphosphate hydrolases"/>
    <property type="match status" value="1"/>
</dbReference>
<keyword evidence="4 7" id="KW-0067">ATP-binding</keyword>
<keyword evidence="5" id="KW-0029">Amino-acid transport</keyword>
<keyword evidence="2" id="KW-0813">Transport</keyword>
<evidence type="ECO:0000256" key="1">
    <source>
        <dbReference type="ARBA" id="ARBA00005417"/>
    </source>
</evidence>
<dbReference type="RefSeq" id="WP_231948954.1">
    <property type="nucleotide sequence ID" value="NZ_LT796768.1"/>
</dbReference>
<dbReference type="CDD" id="cd03224">
    <property type="entry name" value="ABC_TM1139_LivF_branched"/>
    <property type="match status" value="1"/>
</dbReference>
<evidence type="ECO:0000256" key="3">
    <source>
        <dbReference type="ARBA" id="ARBA00022741"/>
    </source>
</evidence>
<dbReference type="Pfam" id="PF00005">
    <property type="entry name" value="ABC_tran"/>
    <property type="match status" value="1"/>
</dbReference>
<dbReference type="InterPro" id="IPR052156">
    <property type="entry name" value="BCAA_Transport_ATP-bd_LivF"/>
</dbReference>
<dbReference type="PANTHER" id="PTHR43820">
    <property type="entry name" value="HIGH-AFFINITY BRANCHED-CHAIN AMINO ACID TRANSPORT ATP-BINDING PROTEIN LIVF"/>
    <property type="match status" value="1"/>
</dbReference>
<dbReference type="InterPro" id="IPR017871">
    <property type="entry name" value="ABC_transporter-like_CS"/>
</dbReference>
<evidence type="ECO:0000256" key="5">
    <source>
        <dbReference type="ARBA" id="ARBA00022970"/>
    </source>
</evidence>
<protein>
    <submittedName>
        <fullName evidence="7">Branched-chain amino acid transport system ATP-binding protein</fullName>
    </submittedName>
</protein>